<keyword evidence="5" id="KW-0521">NADP</keyword>
<keyword evidence="6" id="KW-0560">Oxidoreductase</keyword>
<gene>
    <name evidence="9" type="ORF">LY01_01940</name>
</gene>
<dbReference type="Proteomes" id="UP000239002">
    <property type="component" value="Unassembled WGS sequence"/>
</dbReference>
<protein>
    <submittedName>
        <fullName evidence="9">Nitroreductase/dihydropteridine reductase</fullName>
    </submittedName>
</protein>
<comment type="cofactor">
    <cofactor evidence="1">
        <name>FMN</name>
        <dbReference type="ChEBI" id="CHEBI:58210"/>
    </cofactor>
</comment>
<evidence type="ECO:0000256" key="1">
    <source>
        <dbReference type="ARBA" id="ARBA00001917"/>
    </source>
</evidence>
<sequence>MSFLESMQWRYSTKRYNPSKKVAIDKMEELKEILRLSPSSINSQPWNFTFVNDADLKDKLAAASYFNEHKIKDCDTLVIFNRVDNLELFEEQIENSLPDGSVEYYKDVLKPLSKKDITTWFDKQVYLSIGVLLSACAQMKIDATPMEGIDGVKYNEILGHKGYHSIVAVAVGYRDEDDSNQIDRSPKSRLPMEKVVTSI</sequence>
<dbReference type="AlphaFoldDB" id="A0A2S6IJ99"/>
<evidence type="ECO:0000256" key="3">
    <source>
        <dbReference type="ARBA" id="ARBA00022630"/>
    </source>
</evidence>
<accession>A0A2S6IJ99</accession>
<evidence type="ECO:0000256" key="6">
    <source>
        <dbReference type="ARBA" id="ARBA00023002"/>
    </source>
</evidence>
<dbReference type="PANTHER" id="PTHR23026">
    <property type="entry name" value="NADPH NITROREDUCTASE"/>
    <property type="match status" value="1"/>
</dbReference>
<evidence type="ECO:0000313" key="9">
    <source>
        <dbReference type="EMBL" id="PPK94303.1"/>
    </source>
</evidence>
<keyword evidence="4" id="KW-0288">FMN</keyword>
<evidence type="ECO:0000256" key="4">
    <source>
        <dbReference type="ARBA" id="ARBA00022643"/>
    </source>
</evidence>
<evidence type="ECO:0000259" key="8">
    <source>
        <dbReference type="Pfam" id="PF00881"/>
    </source>
</evidence>
<dbReference type="InterPro" id="IPR000415">
    <property type="entry name" value="Nitroreductase-like"/>
</dbReference>
<keyword evidence="7" id="KW-0520">NAD</keyword>
<dbReference type="Gene3D" id="3.40.109.10">
    <property type="entry name" value="NADH Oxidase"/>
    <property type="match status" value="1"/>
</dbReference>
<dbReference type="InterPro" id="IPR050627">
    <property type="entry name" value="Nitroreductase/BluB"/>
</dbReference>
<organism evidence="9 10">
    <name type="scientific">Nonlabens xylanidelens</name>
    <dbReference type="NCBI Taxonomy" id="191564"/>
    <lineage>
        <taxon>Bacteria</taxon>
        <taxon>Pseudomonadati</taxon>
        <taxon>Bacteroidota</taxon>
        <taxon>Flavobacteriia</taxon>
        <taxon>Flavobacteriales</taxon>
        <taxon>Flavobacteriaceae</taxon>
        <taxon>Nonlabens</taxon>
    </lineage>
</organism>
<dbReference type="SUPFAM" id="SSF55469">
    <property type="entry name" value="FMN-dependent nitroreductase-like"/>
    <property type="match status" value="1"/>
</dbReference>
<reference evidence="9 10" key="1">
    <citation type="submission" date="2018-02" db="EMBL/GenBank/DDBJ databases">
        <title>Genomic Encyclopedia of Archaeal and Bacterial Type Strains, Phase II (KMG-II): from individual species to whole genera.</title>
        <authorList>
            <person name="Goeker M."/>
        </authorList>
    </citation>
    <scope>NUCLEOTIDE SEQUENCE [LARGE SCALE GENOMIC DNA]</scope>
    <source>
        <strain evidence="9 10">DSM 16809</strain>
    </source>
</reference>
<dbReference type="InterPro" id="IPR033878">
    <property type="entry name" value="NfsB-like"/>
</dbReference>
<dbReference type="GO" id="GO:0046857">
    <property type="term" value="F:oxidoreductase activity, acting on other nitrogenous compounds as donors, with NAD or NADP as acceptor"/>
    <property type="evidence" value="ECO:0007669"/>
    <property type="project" value="TreeGrafter"/>
</dbReference>
<dbReference type="GO" id="GO:0005829">
    <property type="term" value="C:cytosol"/>
    <property type="evidence" value="ECO:0007669"/>
    <property type="project" value="TreeGrafter"/>
</dbReference>
<dbReference type="InterPro" id="IPR029479">
    <property type="entry name" value="Nitroreductase"/>
</dbReference>
<evidence type="ECO:0000313" key="10">
    <source>
        <dbReference type="Proteomes" id="UP000239002"/>
    </source>
</evidence>
<keyword evidence="10" id="KW-1185">Reference proteome</keyword>
<dbReference type="CDD" id="cd02149">
    <property type="entry name" value="NfsB-like"/>
    <property type="match status" value="1"/>
</dbReference>
<proteinExistence type="inferred from homology"/>
<name>A0A2S6IJ99_9FLAO</name>
<comment type="caution">
    <text evidence="9">The sequence shown here is derived from an EMBL/GenBank/DDBJ whole genome shotgun (WGS) entry which is preliminary data.</text>
</comment>
<dbReference type="PANTHER" id="PTHR23026:SF125">
    <property type="entry name" value="OXYGEN-INSENSITIVE NAD(P)H NITROREDUCTASE"/>
    <property type="match status" value="1"/>
</dbReference>
<dbReference type="GO" id="GO:0046256">
    <property type="term" value="P:2,4,6-trinitrotoluene catabolic process"/>
    <property type="evidence" value="ECO:0007669"/>
    <property type="project" value="TreeGrafter"/>
</dbReference>
<comment type="similarity">
    <text evidence="2">Belongs to the nitroreductase family.</text>
</comment>
<dbReference type="RefSeq" id="WP_104515632.1">
    <property type="nucleotide sequence ID" value="NZ_MQVW01000020.1"/>
</dbReference>
<keyword evidence="3" id="KW-0285">Flavoprotein</keyword>
<evidence type="ECO:0000256" key="5">
    <source>
        <dbReference type="ARBA" id="ARBA00022857"/>
    </source>
</evidence>
<dbReference type="Pfam" id="PF00881">
    <property type="entry name" value="Nitroreductase"/>
    <property type="match status" value="1"/>
</dbReference>
<evidence type="ECO:0000256" key="2">
    <source>
        <dbReference type="ARBA" id="ARBA00007118"/>
    </source>
</evidence>
<feature type="domain" description="Nitroreductase" evidence="8">
    <location>
        <begin position="8"/>
        <end position="173"/>
    </location>
</feature>
<dbReference type="OrthoDB" id="9809288at2"/>
<evidence type="ECO:0000256" key="7">
    <source>
        <dbReference type="ARBA" id="ARBA00023027"/>
    </source>
</evidence>
<dbReference type="EMBL" id="PTJE01000004">
    <property type="protein sequence ID" value="PPK94303.1"/>
    <property type="molecule type" value="Genomic_DNA"/>
</dbReference>